<name>A0A0L8HTJ7_OCTBM</name>
<dbReference type="AlphaFoldDB" id="A0A0L8HTJ7"/>
<sequence length="499" mass="57711">MSVSGSEVIDDSYNTTIDSLHNKYLQLQTKALQITYAIDSVNQSVEDWKENRCRVKEDIQRRSQYLQSLIRLLERKLLSELDSSTHMGEIMDEVTTTKEKLQDTLKLTLHNIQFIRHLINTGLPDDIMCLGKSVLKMKPISSEQEISLRFPEYKVECSHLKQESHLEEVFGELSKTWKQKVIMSVTNDNVKGLPVDQFLSDNPADLTQSMYFDREKHTQGRKLIENSAKFSPDLSSTALKKRNTNDSEISVTGNNPQTFLNDVEKNIYLKYEMAKKNVEKRRRELAVKHMIENKSRSYDEVTPNNFESSDIKMLKDHENLNFNKREAQMIFTEKMVHTDSEINFPLIDPQKEKDFNNDRNARRWSSDSPLMAAQVTMARSKVSAVLRRNNSVSPNISENLAVSPTAKKRSPTKTEEVEGIAPQSNDRAKLEDSGGSVKALWDNRENEKARESEVKMKERRSILDADSEKVKRMSRDLFQEIKENARRKSERWRSVSTSH</sequence>
<evidence type="ECO:0000313" key="2">
    <source>
        <dbReference type="EMBL" id="KOF92080.1"/>
    </source>
</evidence>
<gene>
    <name evidence="2" type="ORF">OCBIM_22007295mg</name>
</gene>
<feature type="compositionally biased region" description="Basic and acidic residues" evidence="1">
    <location>
        <begin position="441"/>
        <end position="459"/>
    </location>
</feature>
<dbReference type="STRING" id="37653.A0A0L8HTJ7"/>
<protein>
    <submittedName>
        <fullName evidence="2">Uncharacterized protein</fullName>
    </submittedName>
</protein>
<dbReference type="OrthoDB" id="252722at2759"/>
<reference evidence="2" key="1">
    <citation type="submission" date="2015-07" db="EMBL/GenBank/DDBJ databases">
        <title>MeaNS - Measles Nucleotide Surveillance Program.</title>
        <authorList>
            <person name="Tran T."/>
            <person name="Druce J."/>
        </authorList>
    </citation>
    <scope>NUCLEOTIDE SEQUENCE</scope>
    <source>
        <strain evidence="2">UCB-OBI-ISO-001</strain>
        <tissue evidence="2">Gonad</tissue>
    </source>
</reference>
<feature type="region of interest" description="Disordered" evidence="1">
    <location>
        <begin position="396"/>
        <end position="459"/>
    </location>
</feature>
<proteinExistence type="predicted"/>
<accession>A0A0L8HTJ7</accession>
<evidence type="ECO:0000256" key="1">
    <source>
        <dbReference type="SAM" id="MobiDB-lite"/>
    </source>
</evidence>
<organism evidence="2">
    <name type="scientific">Octopus bimaculoides</name>
    <name type="common">California two-spotted octopus</name>
    <dbReference type="NCBI Taxonomy" id="37653"/>
    <lineage>
        <taxon>Eukaryota</taxon>
        <taxon>Metazoa</taxon>
        <taxon>Spiralia</taxon>
        <taxon>Lophotrochozoa</taxon>
        <taxon>Mollusca</taxon>
        <taxon>Cephalopoda</taxon>
        <taxon>Coleoidea</taxon>
        <taxon>Octopodiformes</taxon>
        <taxon>Octopoda</taxon>
        <taxon>Incirrata</taxon>
        <taxon>Octopodidae</taxon>
        <taxon>Octopus</taxon>
    </lineage>
</organism>
<dbReference type="EMBL" id="KQ417401">
    <property type="protein sequence ID" value="KOF92080.1"/>
    <property type="molecule type" value="Genomic_DNA"/>
</dbReference>